<proteinExistence type="predicted"/>
<dbReference type="VEuPathDB" id="VectorBase:PPAPM1_004055"/>
<protein>
    <submittedName>
        <fullName evidence="1">Uncharacterized protein</fullName>
    </submittedName>
</protein>
<name>A0A1B0DBC3_PHLPP</name>
<dbReference type="AlphaFoldDB" id="A0A1B0DBC3"/>
<evidence type="ECO:0000313" key="2">
    <source>
        <dbReference type="Proteomes" id="UP000092462"/>
    </source>
</evidence>
<reference evidence="1" key="1">
    <citation type="submission" date="2022-08" db="UniProtKB">
        <authorList>
            <consortium name="EnsemblMetazoa"/>
        </authorList>
    </citation>
    <scope>IDENTIFICATION</scope>
    <source>
        <strain evidence="1">Israel</strain>
    </source>
</reference>
<dbReference type="Gene3D" id="3.80.10.10">
    <property type="entry name" value="Ribonuclease Inhibitor"/>
    <property type="match status" value="2"/>
</dbReference>
<dbReference type="InterPro" id="IPR032675">
    <property type="entry name" value="LRR_dom_sf"/>
</dbReference>
<keyword evidence="2" id="KW-1185">Reference proteome</keyword>
<dbReference type="EMBL" id="AJVK01029873">
    <property type="status" value="NOT_ANNOTATED_CDS"/>
    <property type="molecule type" value="Genomic_DNA"/>
</dbReference>
<dbReference type="SUPFAM" id="SSF52047">
    <property type="entry name" value="RNI-like"/>
    <property type="match status" value="1"/>
</dbReference>
<dbReference type="VEuPathDB" id="VectorBase:PPAI005112"/>
<evidence type="ECO:0000313" key="1">
    <source>
        <dbReference type="EnsemblMetazoa" id="PPAI005112-PA"/>
    </source>
</evidence>
<accession>A0A1B0DBC3</accession>
<sequence length="337" mass="37907">MILMACLQINVLKFPKTLKTIIFRSCSVSFAPRQHPFFSKIDLHLEQLHRLAVEFCDWFETHDLILFSKIPQLHDLSLRGCASLKDCVPYGSLASRFGFKKLERLDVRETPISDSDIQCFNVTTTLRELLLERPCAGISPLTSMPPEMVEKLRCLGIMMSATRAIPCRLLLLPLSALSSSARAIGGARVDSRRVCLLNRMQPIHHNYGPIIILPGYPGYNDQPPQNVSNVGTNSIPVASITDRGICGFGLSRNPVLEGVVWIRAEYRNPNTYIERLVIRFYTYVTNATLRHLATCSPRLKYLDVTGTGITPQGIEEFKLLKPECTVVAEYLPSQFLK</sequence>
<dbReference type="Proteomes" id="UP000092462">
    <property type="component" value="Unassembled WGS sequence"/>
</dbReference>
<dbReference type="EnsemblMetazoa" id="PPAI005112-RA">
    <property type="protein sequence ID" value="PPAI005112-PA"/>
    <property type="gene ID" value="PPAI005112"/>
</dbReference>
<organism evidence="1 2">
    <name type="scientific">Phlebotomus papatasi</name>
    <name type="common">Sandfly</name>
    <dbReference type="NCBI Taxonomy" id="29031"/>
    <lineage>
        <taxon>Eukaryota</taxon>
        <taxon>Metazoa</taxon>
        <taxon>Ecdysozoa</taxon>
        <taxon>Arthropoda</taxon>
        <taxon>Hexapoda</taxon>
        <taxon>Insecta</taxon>
        <taxon>Pterygota</taxon>
        <taxon>Neoptera</taxon>
        <taxon>Endopterygota</taxon>
        <taxon>Diptera</taxon>
        <taxon>Nematocera</taxon>
        <taxon>Psychodoidea</taxon>
        <taxon>Psychodidae</taxon>
        <taxon>Phlebotomus</taxon>
        <taxon>Phlebotomus</taxon>
    </lineage>
</organism>